<evidence type="ECO:0000256" key="1">
    <source>
        <dbReference type="SAM" id="Phobius"/>
    </source>
</evidence>
<feature type="transmembrane region" description="Helical" evidence="1">
    <location>
        <begin position="59"/>
        <end position="78"/>
    </location>
</feature>
<feature type="transmembrane region" description="Helical" evidence="1">
    <location>
        <begin position="90"/>
        <end position="108"/>
    </location>
</feature>
<dbReference type="SUPFAM" id="SSF55073">
    <property type="entry name" value="Nucleotide cyclase"/>
    <property type="match status" value="1"/>
</dbReference>
<keyword evidence="4" id="KW-1185">Reference proteome</keyword>
<evidence type="ECO:0000313" key="4">
    <source>
        <dbReference type="Proteomes" id="UP001322664"/>
    </source>
</evidence>
<name>A0ABZ0RWM1_9BACI</name>
<keyword evidence="1" id="KW-0472">Membrane</keyword>
<dbReference type="Pfam" id="PF00990">
    <property type="entry name" value="GGDEF"/>
    <property type="match status" value="1"/>
</dbReference>
<organism evidence="3 4">
    <name type="scientific">Lysinibacillus louembei</name>
    <dbReference type="NCBI Taxonomy" id="1470088"/>
    <lineage>
        <taxon>Bacteria</taxon>
        <taxon>Bacillati</taxon>
        <taxon>Bacillota</taxon>
        <taxon>Bacilli</taxon>
        <taxon>Bacillales</taxon>
        <taxon>Bacillaceae</taxon>
        <taxon>Lysinibacillus</taxon>
    </lineage>
</organism>
<protein>
    <submittedName>
        <fullName evidence="3">Diguanylate cyclase</fullName>
        <ecNumber evidence="3">2.7.7.65</ecNumber>
    </submittedName>
</protein>
<dbReference type="Gene3D" id="3.30.70.270">
    <property type="match status" value="1"/>
</dbReference>
<keyword evidence="1" id="KW-0812">Transmembrane</keyword>
<dbReference type="EMBL" id="CP137624">
    <property type="protein sequence ID" value="WPK12624.1"/>
    <property type="molecule type" value="Genomic_DNA"/>
</dbReference>
<dbReference type="InterPro" id="IPR029787">
    <property type="entry name" value="Nucleotide_cyclase"/>
</dbReference>
<dbReference type="GO" id="GO:0052621">
    <property type="term" value="F:diguanylate cyclase activity"/>
    <property type="evidence" value="ECO:0007669"/>
    <property type="project" value="UniProtKB-EC"/>
</dbReference>
<evidence type="ECO:0000259" key="2">
    <source>
        <dbReference type="PROSITE" id="PS50887"/>
    </source>
</evidence>
<dbReference type="PROSITE" id="PS50887">
    <property type="entry name" value="GGDEF"/>
    <property type="match status" value="1"/>
</dbReference>
<feature type="transmembrane region" description="Helical" evidence="1">
    <location>
        <begin position="36"/>
        <end position="52"/>
    </location>
</feature>
<dbReference type="InterPro" id="IPR043128">
    <property type="entry name" value="Rev_trsase/Diguanyl_cyclase"/>
</dbReference>
<keyword evidence="3" id="KW-0808">Transferase</keyword>
<accession>A0ABZ0RWM1</accession>
<reference evidence="3 4" key="1">
    <citation type="submission" date="2023-09" db="EMBL/GenBank/DDBJ databases">
        <authorList>
            <person name="Page C.A."/>
            <person name="Perez-Diaz I.M."/>
        </authorList>
    </citation>
    <scope>NUCLEOTIDE SEQUENCE [LARGE SCALE GENOMIC DNA]</scope>
    <source>
        <strain evidence="3 4">Ll15</strain>
    </source>
</reference>
<dbReference type="InterPro" id="IPR000160">
    <property type="entry name" value="GGDEF_dom"/>
</dbReference>
<evidence type="ECO:0000313" key="3">
    <source>
        <dbReference type="EMBL" id="WPK12624.1"/>
    </source>
</evidence>
<dbReference type="EC" id="2.7.7.65" evidence="3"/>
<keyword evidence="3" id="KW-0548">Nucleotidyltransferase</keyword>
<keyword evidence="1" id="KW-1133">Transmembrane helix</keyword>
<proteinExistence type="predicted"/>
<feature type="domain" description="GGDEF" evidence="2">
    <location>
        <begin position="163"/>
        <end position="285"/>
    </location>
</feature>
<dbReference type="RefSeq" id="WP_319837329.1">
    <property type="nucleotide sequence ID" value="NZ_CP137624.1"/>
</dbReference>
<dbReference type="SMART" id="SM00267">
    <property type="entry name" value="GGDEF"/>
    <property type="match status" value="1"/>
</dbReference>
<dbReference type="NCBIfam" id="TIGR00254">
    <property type="entry name" value="GGDEF"/>
    <property type="match status" value="1"/>
</dbReference>
<gene>
    <name evidence="3" type="ORF">R6U77_02690</name>
</gene>
<sequence length="285" mass="33120">MRITIKGTKSLVVYGILLLLLMQIPVFMLLNRGEEGLLLYILLIVIIILTIWKGAVAGLISSLVLIFCSGTILLYMRIAGTISTISATFPLYLFFIYGALLLLLILCAGKVRELLLLQDQHIQHLERDVSRFVAIDIETGFDNETRMYSTVEEEMSRTDRSKHNFVFILLRLENYKQFKQLYGVNEVHHLWKQLAMKIQKTVRQTDKKFRYGDNQIALLLTDTSSQFIDVVYEKLDQALKSHQLLNGHWVTLRYKTSYFVYTSQVEQSFEELLLSLERELRTNEL</sequence>
<dbReference type="Proteomes" id="UP001322664">
    <property type="component" value="Chromosome"/>
</dbReference>
<feature type="transmembrane region" description="Helical" evidence="1">
    <location>
        <begin position="12"/>
        <end position="30"/>
    </location>
</feature>